<proteinExistence type="predicted"/>
<gene>
    <name evidence="5" type="ORF">CK203_101258</name>
</gene>
<reference evidence="5 6" key="1">
    <citation type="journal article" date="2018" name="PLoS Genet.">
        <title>Population sequencing reveals clonal diversity and ancestral inbreeding in the grapevine cultivar Chardonnay.</title>
        <authorList>
            <person name="Roach M.J."/>
            <person name="Johnson D.L."/>
            <person name="Bohlmann J."/>
            <person name="van Vuuren H.J."/>
            <person name="Jones S.J."/>
            <person name="Pretorius I.S."/>
            <person name="Schmidt S.A."/>
            <person name="Borneman A.R."/>
        </authorList>
    </citation>
    <scope>NUCLEOTIDE SEQUENCE [LARGE SCALE GENOMIC DNA]</scope>
    <source>
        <strain evidence="6">cv. Chardonnay</strain>
        <tissue evidence="5">Leaf</tissue>
    </source>
</reference>
<dbReference type="Proteomes" id="UP000288805">
    <property type="component" value="Unassembled WGS sequence"/>
</dbReference>
<evidence type="ECO:0000256" key="1">
    <source>
        <dbReference type="ARBA" id="ARBA00022737"/>
    </source>
</evidence>
<accession>A0A438D5G0</accession>
<sequence length="153" mass="17703">MNRTSDERLRLWVDQMRDVCFDAEDVVDDFMFRVDHIRQQRLNSLKCLKPLPQCIGFDDKLLLVHDLKARMENINITVEKILVNKMRYGIENPKDLETWSFTKEEDLPPTEKVGVVPDRNVVEVDFVGMQSQVECVRDLLLTGTGCAFSGWAA</sequence>
<evidence type="ECO:0000313" key="5">
    <source>
        <dbReference type="EMBL" id="RVW30666.1"/>
    </source>
</evidence>
<dbReference type="PANTHER" id="PTHR19338">
    <property type="entry name" value="TRANSLOCASE OF INNER MITOCHONDRIAL MEMBRANE 13 HOMOLOG"/>
    <property type="match status" value="1"/>
</dbReference>
<evidence type="ECO:0000259" key="4">
    <source>
        <dbReference type="Pfam" id="PF18052"/>
    </source>
</evidence>
<name>A0A438D5G0_VITVI</name>
<protein>
    <recommendedName>
        <fullName evidence="4">Disease resistance N-terminal domain-containing protein</fullName>
    </recommendedName>
</protein>
<evidence type="ECO:0000256" key="3">
    <source>
        <dbReference type="ARBA" id="ARBA00022821"/>
    </source>
</evidence>
<comment type="caution">
    <text evidence="5">The sequence shown here is derived from an EMBL/GenBank/DDBJ whole genome shotgun (WGS) entry which is preliminary data.</text>
</comment>
<dbReference type="AlphaFoldDB" id="A0A438D5G0"/>
<organism evidence="5 6">
    <name type="scientific">Vitis vinifera</name>
    <name type="common">Grape</name>
    <dbReference type="NCBI Taxonomy" id="29760"/>
    <lineage>
        <taxon>Eukaryota</taxon>
        <taxon>Viridiplantae</taxon>
        <taxon>Streptophyta</taxon>
        <taxon>Embryophyta</taxon>
        <taxon>Tracheophyta</taxon>
        <taxon>Spermatophyta</taxon>
        <taxon>Magnoliopsida</taxon>
        <taxon>eudicotyledons</taxon>
        <taxon>Gunneridae</taxon>
        <taxon>Pentapetalae</taxon>
        <taxon>rosids</taxon>
        <taxon>Vitales</taxon>
        <taxon>Vitaceae</taxon>
        <taxon>Viteae</taxon>
        <taxon>Vitis</taxon>
    </lineage>
</organism>
<evidence type="ECO:0000256" key="2">
    <source>
        <dbReference type="ARBA" id="ARBA00022741"/>
    </source>
</evidence>
<keyword evidence="2" id="KW-0547">Nucleotide-binding</keyword>
<dbReference type="GO" id="GO:0006952">
    <property type="term" value="P:defense response"/>
    <property type="evidence" value="ECO:0007669"/>
    <property type="project" value="UniProtKB-KW"/>
</dbReference>
<dbReference type="EMBL" id="QGNW01001790">
    <property type="protein sequence ID" value="RVW30666.1"/>
    <property type="molecule type" value="Genomic_DNA"/>
</dbReference>
<feature type="domain" description="Disease resistance N-terminal" evidence="4">
    <location>
        <begin position="4"/>
        <end position="40"/>
    </location>
</feature>
<evidence type="ECO:0000313" key="6">
    <source>
        <dbReference type="Proteomes" id="UP000288805"/>
    </source>
</evidence>
<keyword evidence="1" id="KW-0677">Repeat</keyword>
<dbReference type="InterPro" id="IPR041118">
    <property type="entry name" value="Rx_N"/>
</dbReference>
<dbReference type="PANTHER" id="PTHR19338:SF66">
    <property type="entry name" value="NB-ARC DOMAIN-CONTAINING PROTEIN"/>
    <property type="match status" value="1"/>
</dbReference>
<keyword evidence="3" id="KW-0611">Plant defense</keyword>
<dbReference type="Pfam" id="PF18052">
    <property type="entry name" value="Rx_N"/>
    <property type="match status" value="1"/>
</dbReference>
<dbReference type="Gene3D" id="1.20.5.4130">
    <property type="match status" value="1"/>
</dbReference>
<dbReference type="GO" id="GO:0000166">
    <property type="term" value="F:nucleotide binding"/>
    <property type="evidence" value="ECO:0007669"/>
    <property type="project" value="UniProtKB-KW"/>
</dbReference>